<dbReference type="Gene3D" id="3.80.10.10">
    <property type="entry name" value="Ribonuclease Inhibitor"/>
    <property type="match status" value="2"/>
</dbReference>
<dbReference type="PANTHER" id="PTHR24373:SF275">
    <property type="entry name" value="TIR DOMAIN-CONTAINING PROTEIN"/>
    <property type="match status" value="1"/>
</dbReference>
<gene>
    <name evidence="4" type="ORF">OSB1V03_LOCUS2949</name>
</gene>
<dbReference type="InterPro" id="IPR003591">
    <property type="entry name" value="Leu-rich_rpt_typical-subtyp"/>
</dbReference>
<dbReference type="Proteomes" id="UP000759131">
    <property type="component" value="Unassembled WGS sequence"/>
</dbReference>
<evidence type="ECO:0000313" key="4">
    <source>
        <dbReference type="EMBL" id="CAD7622486.1"/>
    </source>
</evidence>
<protein>
    <submittedName>
        <fullName evidence="4">Uncharacterized protein</fullName>
    </submittedName>
</protein>
<accession>A0A7R9PVJ8</accession>
<evidence type="ECO:0000256" key="2">
    <source>
        <dbReference type="ARBA" id="ARBA00022729"/>
    </source>
</evidence>
<proteinExistence type="predicted"/>
<evidence type="ECO:0000256" key="3">
    <source>
        <dbReference type="ARBA" id="ARBA00022737"/>
    </source>
</evidence>
<dbReference type="SMART" id="SM00369">
    <property type="entry name" value="LRR_TYP"/>
    <property type="match status" value="6"/>
</dbReference>
<keyword evidence="2" id="KW-0732">Signal</keyword>
<dbReference type="InterPro" id="IPR026906">
    <property type="entry name" value="LRR_5"/>
</dbReference>
<dbReference type="InterPro" id="IPR032675">
    <property type="entry name" value="LRR_dom_sf"/>
</dbReference>
<evidence type="ECO:0000313" key="5">
    <source>
        <dbReference type="Proteomes" id="UP000759131"/>
    </source>
</evidence>
<name>A0A7R9PVJ8_9ACAR</name>
<reference evidence="4" key="1">
    <citation type="submission" date="2020-11" db="EMBL/GenBank/DDBJ databases">
        <authorList>
            <person name="Tran Van P."/>
        </authorList>
    </citation>
    <scope>NUCLEOTIDE SEQUENCE</scope>
</reference>
<dbReference type="OrthoDB" id="676979at2759"/>
<dbReference type="EMBL" id="CAJPIZ010001121">
    <property type="protein sequence ID" value="CAG2102916.1"/>
    <property type="molecule type" value="Genomic_DNA"/>
</dbReference>
<keyword evidence="3" id="KW-0677">Repeat</keyword>
<dbReference type="InterPro" id="IPR050328">
    <property type="entry name" value="Dev_Immune_Receptor"/>
</dbReference>
<dbReference type="PANTHER" id="PTHR24373">
    <property type="entry name" value="SLIT RELATED LEUCINE-RICH REPEAT NEURONAL PROTEIN"/>
    <property type="match status" value="1"/>
</dbReference>
<dbReference type="EMBL" id="OC855696">
    <property type="protein sequence ID" value="CAD7622486.1"/>
    <property type="molecule type" value="Genomic_DNA"/>
</dbReference>
<sequence>MLRQNLFAHKCDIPIRLLNRRVNYFIQCNQLLSLAAKFVVIVLCIRESAGGVCPPNPDTIKPCTCDPNTIRCYANNEFDLSVIFDVIASNRNENDKSFETLELSNNRLTGLEDSVFHGITFKTIKILHCNRLDCVSATAFSGMEKTLNSFQAYDTSFSITNQSDCNVFNALRRMQTLRSINITGSKLTEIPADAFQEANSAQLLLTTVDLSGGEGGNITKIGKNAFASLKNVRYIDLSAHKIDSIDSYAFAFNEPSNERLTINLENNRLNAESFAGQAIEGNGRPTRLLLGANPGLKVLKESVFRPFLTTAESGSDFWRHSQALILVAALTVQMVAAEGEDNGERKRVEGEGGCPAPDDIKPCTCKDKNLRCFSTIEFDLEQVFKAAGNGKTEEEKQFESLELSTPLIIELKDSIFHGVTFKTLKFLHCSKLNCISPTAFYGMERTLENFIGYDTSFSQGEKPGCNIFDSLRRLKSLRAINITGSRIREIPEGAFHETGSNIDKLTHIDLSGNQGGEITKIGRNAFASLKALKYIDLSQHQISKIDPHAFYFEDSSNEYLTINLESNLLTQESFEVESMSTNGRITTVKLGGNPNLQVLKDSVFRSFLLNTGRSNPAEQNMLDMRGSPLTCAKPNLWILESKFKLQRRINYVISAESGIEFWRHTPSQCDK</sequence>
<keyword evidence="1" id="KW-0433">Leucine-rich repeat</keyword>
<dbReference type="Pfam" id="PF13306">
    <property type="entry name" value="LRR_5"/>
    <property type="match status" value="2"/>
</dbReference>
<keyword evidence="5" id="KW-1185">Reference proteome</keyword>
<evidence type="ECO:0000256" key="1">
    <source>
        <dbReference type="ARBA" id="ARBA00022614"/>
    </source>
</evidence>
<dbReference type="AlphaFoldDB" id="A0A7R9PVJ8"/>
<organism evidence="4">
    <name type="scientific">Medioppia subpectinata</name>
    <dbReference type="NCBI Taxonomy" id="1979941"/>
    <lineage>
        <taxon>Eukaryota</taxon>
        <taxon>Metazoa</taxon>
        <taxon>Ecdysozoa</taxon>
        <taxon>Arthropoda</taxon>
        <taxon>Chelicerata</taxon>
        <taxon>Arachnida</taxon>
        <taxon>Acari</taxon>
        <taxon>Acariformes</taxon>
        <taxon>Sarcoptiformes</taxon>
        <taxon>Oribatida</taxon>
        <taxon>Brachypylina</taxon>
        <taxon>Oppioidea</taxon>
        <taxon>Oppiidae</taxon>
        <taxon>Medioppia</taxon>
    </lineage>
</organism>
<dbReference type="SUPFAM" id="SSF52058">
    <property type="entry name" value="L domain-like"/>
    <property type="match status" value="1"/>
</dbReference>